<proteinExistence type="predicted"/>
<reference evidence="1" key="1">
    <citation type="journal article" date="2014" name="Front. Microbiol.">
        <title>High frequency of phylogenetically diverse reductive dehalogenase-homologous genes in deep subseafloor sedimentary metagenomes.</title>
        <authorList>
            <person name="Kawai M."/>
            <person name="Futagami T."/>
            <person name="Toyoda A."/>
            <person name="Takaki Y."/>
            <person name="Nishi S."/>
            <person name="Hori S."/>
            <person name="Arai W."/>
            <person name="Tsubouchi T."/>
            <person name="Morono Y."/>
            <person name="Uchiyama I."/>
            <person name="Ito T."/>
            <person name="Fujiyama A."/>
            <person name="Inagaki F."/>
            <person name="Takami H."/>
        </authorList>
    </citation>
    <scope>NUCLEOTIDE SEQUENCE</scope>
    <source>
        <strain evidence="1">Expedition CK06-06</strain>
    </source>
</reference>
<evidence type="ECO:0000313" key="1">
    <source>
        <dbReference type="EMBL" id="GAG55235.1"/>
    </source>
</evidence>
<sequence>MFIPLIYQTEIYKGFNDFVSNTTKSALELGPRMSQSRFKAFLAPNVVIYKSSVVENSLEIDFT</sequence>
<dbReference type="EMBL" id="BART01007242">
    <property type="protein sequence ID" value="GAG55235.1"/>
    <property type="molecule type" value="Genomic_DNA"/>
</dbReference>
<organism evidence="1">
    <name type="scientific">marine sediment metagenome</name>
    <dbReference type="NCBI Taxonomy" id="412755"/>
    <lineage>
        <taxon>unclassified sequences</taxon>
        <taxon>metagenomes</taxon>
        <taxon>ecological metagenomes</taxon>
    </lineage>
</organism>
<name>X0YH48_9ZZZZ</name>
<accession>X0YH48</accession>
<dbReference type="AlphaFoldDB" id="X0YH48"/>
<comment type="caution">
    <text evidence="1">The sequence shown here is derived from an EMBL/GenBank/DDBJ whole genome shotgun (WGS) entry which is preliminary data.</text>
</comment>
<protein>
    <submittedName>
        <fullName evidence="1">Uncharacterized protein</fullName>
    </submittedName>
</protein>
<gene>
    <name evidence="1" type="ORF">S01H4_16506</name>
</gene>